<protein>
    <submittedName>
        <fullName evidence="1">Uncharacterized protein</fullName>
    </submittedName>
</protein>
<gene>
    <name evidence="1" type="ORF">TU35_002670</name>
</gene>
<dbReference type="Proteomes" id="UP000033636">
    <property type="component" value="Unassembled WGS sequence"/>
</dbReference>
<evidence type="ECO:0000313" key="1">
    <source>
        <dbReference type="EMBL" id="MFB6490145.1"/>
    </source>
</evidence>
<evidence type="ECO:0000313" key="2">
    <source>
        <dbReference type="Proteomes" id="UP000033636"/>
    </source>
</evidence>
<dbReference type="EMBL" id="JZWT02000005">
    <property type="protein sequence ID" value="MFB6490145.1"/>
    <property type="molecule type" value="Genomic_DNA"/>
</dbReference>
<proteinExistence type="predicted"/>
<comment type="caution">
    <text evidence="1">The sequence shown here is derived from an EMBL/GenBank/DDBJ whole genome shotgun (WGS) entry which is preliminary data.</text>
</comment>
<name>A0ACC6UZJ6_9CREN</name>
<sequence length="280" mass="29650">MRPYTAFAIILLSALLGSLPYVVAPPAAQQQVLPSAPYSPSPTPAAAAYNVALFIAMAASATAVIYLLIRFRRAFKAFIAFAWFFITVGVSWAFAVKYYAAGLIPAWTADVLAYAPFAVAPIVLYLIFRGRGDAVIAALSSLAGVMLTWVLPALTVLALMGALAVYDLVMVYRGLLGALVKKVKERPHAARGEPPLFGLMAKVGDVSVGTGDFLVYTMASTMAGIRYSAYGPAAAVAATALALSLIYVGFRLTKDLLLKRYGYAPALPIPLALVLPLLLL</sequence>
<organism evidence="1 2">
    <name type="scientific">Thermoproteus sp. AZ2</name>
    <dbReference type="NCBI Taxonomy" id="1609232"/>
    <lineage>
        <taxon>Archaea</taxon>
        <taxon>Thermoproteota</taxon>
        <taxon>Thermoprotei</taxon>
        <taxon>Thermoproteales</taxon>
        <taxon>Thermoproteaceae</taxon>
        <taxon>Thermoproteus</taxon>
    </lineage>
</organism>
<reference evidence="1" key="1">
    <citation type="submission" date="2024-07" db="EMBL/GenBank/DDBJ databases">
        <title>Metagenome and Metagenome-Assembled Genomes of Archaea from a hot spring from the geothermal field of Los Azufres, Mexico.</title>
        <authorList>
            <person name="Marin-Paredes R."/>
            <person name="Martinez-Romero E."/>
            <person name="Servin-Garciduenas L.E."/>
        </authorList>
    </citation>
    <scope>NUCLEOTIDE SEQUENCE</scope>
</reference>
<accession>A0ACC6UZJ6</accession>